<accession>A0ABW6ME61</accession>
<keyword evidence="2" id="KW-1185">Reference proteome</keyword>
<protein>
    <submittedName>
        <fullName evidence="1">Uncharacterized protein</fullName>
    </submittedName>
</protein>
<organism evidence="1 2">
    <name type="scientific">Streptomyces hokutonensis</name>
    <dbReference type="NCBI Taxonomy" id="1306990"/>
    <lineage>
        <taxon>Bacteria</taxon>
        <taxon>Bacillati</taxon>
        <taxon>Actinomycetota</taxon>
        <taxon>Actinomycetes</taxon>
        <taxon>Kitasatosporales</taxon>
        <taxon>Streptomycetaceae</taxon>
        <taxon>Streptomyces</taxon>
    </lineage>
</organism>
<dbReference type="EMBL" id="JBIAHM010000016">
    <property type="protein sequence ID" value="MFE9604426.1"/>
    <property type="molecule type" value="Genomic_DNA"/>
</dbReference>
<proteinExistence type="predicted"/>
<dbReference type="SUPFAM" id="SSF53850">
    <property type="entry name" value="Periplasmic binding protein-like II"/>
    <property type="match status" value="1"/>
</dbReference>
<reference evidence="1 2" key="1">
    <citation type="submission" date="2024-10" db="EMBL/GenBank/DDBJ databases">
        <title>The Natural Products Discovery Center: Release of the First 8490 Sequenced Strains for Exploring Actinobacteria Biosynthetic Diversity.</title>
        <authorList>
            <person name="Kalkreuter E."/>
            <person name="Kautsar S.A."/>
            <person name="Yang D."/>
            <person name="Bader C.D."/>
            <person name="Teijaro C.N."/>
            <person name="Fluegel L."/>
            <person name="Davis C.M."/>
            <person name="Simpson J.R."/>
            <person name="Lauterbach L."/>
            <person name="Steele A.D."/>
            <person name="Gui C."/>
            <person name="Meng S."/>
            <person name="Li G."/>
            <person name="Viehrig K."/>
            <person name="Ye F."/>
            <person name="Su P."/>
            <person name="Kiefer A.F."/>
            <person name="Nichols A."/>
            <person name="Cepeda A.J."/>
            <person name="Yan W."/>
            <person name="Fan B."/>
            <person name="Jiang Y."/>
            <person name="Adhikari A."/>
            <person name="Zheng C.-J."/>
            <person name="Schuster L."/>
            <person name="Cowan T.M."/>
            <person name="Smanski M.J."/>
            <person name="Chevrette M.G."/>
            <person name="De Carvalho L.P.S."/>
            <person name="Shen B."/>
        </authorList>
    </citation>
    <scope>NUCLEOTIDE SEQUENCE [LARGE SCALE GENOMIC DNA]</scope>
    <source>
        <strain evidence="1 2">NPDC006488</strain>
    </source>
</reference>
<gene>
    <name evidence="1" type="ORF">ACFYNQ_38500</name>
</gene>
<evidence type="ECO:0000313" key="1">
    <source>
        <dbReference type="EMBL" id="MFE9604426.1"/>
    </source>
</evidence>
<name>A0ABW6ME61_9ACTN</name>
<comment type="caution">
    <text evidence="1">The sequence shown here is derived from an EMBL/GenBank/DDBJ whole genome shotgun (WGS) entry which is preliminary data.</text>
</comment>
<dbReference type="RefSeq" id="WP_388113360.1">
    <property type="nucleotide sequence ID" value="NZ_JBIAHM010000016.1"/>
</dbReference>
<sequence length="93" mass="9793">MVQIPAPKAGGTPVVPLGGETWTVPQTGNAQRQVKAAKVLACLNSDKNQLPLATQRQTVPTKTTLMDQFAAQQPSMKALSHRCVTPGPAPASY</sequence>
<dbReference type="Proteomes" id="UP001601303">
    <property type="component" value="Unassembled WGS sequence"/>
</dbReference>
<evidence type="ECO:0000313" key="2">
    <source>
        <dbReference type="Proteomes" id="UP001601303"/>
    </source>
</evidence>
<dbReference type="Gene3D" id="3.40.190.10">
    <property type="entry name" value="Periplasmic binding protein-like II"/>
    <property type="match status" value="1"/>
</dbReference>